<dbReference type="PANTHER" id="PTHR43484:SF1">
    <property type="entry name" value="FLAGELLAR MOTOR SWITCH PROTEIN FLIN"/>
    <property type="match status" value="1"/>
</dbReference>
<comment type="subcellular location">
    <subcellularLocation>
        <location evidence="7">Cell membrane</location>
        <topology evidence="7">Peripheral membrane protein</topology>
        <orientation evidence="7">Cytoplasmic side</orientation>
    </subcellularLocation>
    <subcellularLocation>
        <location evidence="7">Bacterial flagellum basal body</location>
    </subcellularLocation>
</comment>
<dbReference type="InterPro" id="IPR036429">
    <property type="entry name" value="SpoA-like_sf"/>
</dbReference>
<dbReference type="Pfam" id="PF01052">
    <property type="entry name" value="FliMN_C"/>
    <property type="match status" value="1"/>
</dbReference>
<keyword evidence="10" id="KW-0966">Cell projection</keyword>
<evidence type="ECO:0000313" key="11">
    <source>
        <dbReference type="Proteomes" id="UP001595647"/>
    </source>
</evidence>
<dbReference type="SUPFAM" id="SSF101801">
    <property type="entry name" value="Surface presentation of antigens (SPOA)"/>
    <property type="match status" value="1"/>
</dbReference>
<organism evidence="10 11">
    <name type="scientific">Ciceribacter thiooxidans</name>
    <dbReference type="NCBI Taxonomy" id="1969821"/>
    <lineage>
        <taxon>Bacteria</taxon>
        <taxon>Pseudomonadati</taxon>
        <taxon>Pseudomonadota</taxon>
        <taxon>Alphaproteobacteria</taxon>
        <taxon>Hyphomicrobiales</taxon>
        <taxon>Rhizobiaceae</taxon>
        <taxon>Ciceribacter</taxon>
    </lineage>
</organism>
<comment type="caution">
    <text evidence="10">The sequence shown here is derived from an EMBL/GenBank/DDBJ whole genome shotgun (WGS) entry which is preliminary data.</text>
</comment>
<keyword evidence="10" id="KW-0969">Cilium</keyword>
<keyword evidence="11" id="KW-1185">Reference proteome</keyword>
<reference evidence="11" key="1">
    <citation type="journal article" date="2019" name="Int. J. Syst. Evol. Microbiol.">
        <title>The Global Catalogue of Microorganisms (GCM) 10K type strain sequencing project: providing services to taxonomists for standard genome sequencing and annotation.</title>
        <authorList>
            <consortium name="The Broad Institute Genomics Platform"/>
            <consortium name="The Broad Institute Genome Sequencing Center for Infectious Disease"/>
            <person name="Wu L."/>
            <person name="Ma J."/>
        </authorList>
    </citation>
    <scope>NUCLEOTIDE SEQUENCE [LARGE SCALE GENOMIC DNA]</scope>
    <source>
        <strain evidence="11">KCTC 52231</strain>
    </source>
</reference>
<dbReference type="NCBIfam" id="TIGR02480">
    <property type="entry name" value="fliN"/>
    <property type="match status" value="1"/>
</dbReference>
<accession>A0ABV7I1X6</accession>
<keyword evidence="5 7" id="KW-0283">Flagellar rotation</keyword>
<evidence type="ECO:0000256" key="6">
    <source>
        <dbReference type="ARBA" id="ARBA00023136"/>
    </source>
</evidence>
<evidence type="ECO:0000256" key="1">
    <source>
        <dbReference type="ARBA" id="ARBA00009226"/>
    </source>
</evidence>
<dbReference type="PANTHER" id="PTHR43484">
    <property type="match status" value="1"/>
</dbReference>
<protein>
    <recommendedName>
        <fullName evidence="2 7">Flagellar motor switch protein FliN</fullName>
    </recommendedName>
</protein>
<evidence type="ECO:0000256" key="4">
    <source>
        <dbReference type="ARBA" id="ARBA00022500"/>
    </source>
</evidence>
<dbReference type="InterPro" id="IPR001543">
    <property type="entry name" value="FliN-like_C"/>
</dbReference>
<dbReference type="PRINTS" id="PR00956">
    <property type="entry name" value="FLGMOTORFLIN"/>
</dbReference>
<dbReference type="InterPro" id="IPR051469">
    <property type="entry name" value="FliN/MopA/SpaO"/>
</dbReference>
<keyword evidence="7" id="KW-0975">Bacterial flagellum</keyword>
<evidence type="ECO:0000313" key="10">
    <source>
        <dbReference type="EMBL" id="MFC3163546.1"/>
    </source>
</evidence>
<dbReference type="Proteomes" id="UP001595647">
    <property type="component" value="Unassembled WGS sequence"/>
</dbReference>
<keyword evidence="6 7" id="KW-0472">Membrane</keyword>
<evidence type="ECO:0000256" key="3">
    <source>
        <dbReference type="ARBA" id="ARBA00022475"/>
    </source>
</evidence>
<keyword evidence="3 7" id="KW-1003">Cell membrane</keyword>
<name>A0ABV7I1X6_9HYPH</name>
<proteinExistence type="inferred from homology"/>
<dbReference type="Gene3D" id="2.30.330.10">
    <property type="entry name" value="SpoA-like"/>
    <property type="match status" value="1"/>
</dbReference>
<evidence type="ECO:0000256" key="5">
    <source>
        <dbReference type="ARBA" id="ARBA00022779"/>
    </source>
</evidence>
<dbReference type="InterPro" id="IPR012826">
    <property type="entry name" value="FliN"/>
</dbReference>
<evidence type="ECO:0000256" key="2">
    <source>
        <dbReference type="ARBA" id="ARBA00021897"/>
    </source>
</evidence>
<evidence type="ECO:0000259" key="9">
    <source>
        <dbReference type="Pfam" id="PF01052"/>
    </source>
</evidence>
<dbReference type="InterPro" id="IPR001172">
    <property type="entry name" value="FliN_T3SS_HrcQb"/>
</dbReference>
<gene>
    <name evidence="10" type="primary">fliN</name>
    <name evidence="10" type="ORF">ACFOHV_09675</name>
</gene>
<comment type="function">
    <text evidence="7">FliN is one of three proteins (FliG, FliN, FliM) that form the rotor-mounted switch complex (C ring), located at the base of the basal body. This complex interacts with the CheY and CheZ chemotaxis proteins, in addition to contacting components of the motor that determine the direction of flagellar rotation.</text>
</comment>
<dbReference type="RefSeq" id="WP_182305307.1">
    <property type="nucleotide sequence ID" value="NZ_CP059896.1"/>
</dbReference>
<evidence type="ECO:0000256" key="8">
    <source>
        <dbReference type="SAM" id="MobiDB-lite"/>
    </source>
</evidence>
<sequence>MATKKTSVPDEDALSMVTSDAAFDQAVDDLRGVLKSDSEGTLPDFGSDFSASPSETPDLSAFGGDFGDFPETTPAAVSDFGADTFGGDSFGGGFDDAPVTEQPQPGSALTANLNLIMDIPIDVEVILGSSKMPVAGLMNLEEGAIITLDKKIGEPVDITVNGRRIARGEITVLENDDTRFGVKLIEVMGSKTT</sequence>
<dbReference type="EMBL" id="JBHRTG010000008">
    <property type="protein sequence ID" value="MFC3163546.1"/>
    <property type="molecule type" value="Genomic_DNA"/>
</dbReference>
<evidence type="ECO:0000256" key="7">
    <source>
        <dbReference type="RuleBase" id="RU362074"/>
    </source>
</evidence>
<feature type="region of interest" description="Disordered" evidence="8">
    <location>
        <begin position="35"/>
        <end position="57"/>
    </location>
</feature>
<keyword evidence="4 7" id="KW-0145">Chemotaxis</keyword>
<comment type="similarity">
    <text evidence="1 7">Belongs to the FliN/MopA/SpaO family.</text>
</comment>
<feature type="domain" description="Flagellar motor switch protein FliN-like C-terminal" evidence="9">
    <location>
        <begin position="115"/>
        <end position="187"/>
    </location>
</feature>
<keyword evidence="10" id="KW-0282">Flagellum</keyword>